<dbReference type="GO" id="GO:0016853">
    <property type="term" value="F:isomerase activity"/>
    <property type="evidence" value="ECO:0007669"/>
    <property type="project" value="UniProtKB-KW"/>
</dbReference>
<feature type="binding site" evidence="9">
    <location>
        <begin position="164"/>
        <end position="167"/>
    </location>
    <ligand>
        <name>NADP(+)</name>
        <dbReference type="ChEBI" id="CHEBI:58349"/>
    </ligand>
</feature>
<feature type="binding site" evidence="9">
    <location>
        <position position="188"/>
    </location>
    <ligand>
        <name>substrate</name>
    </ligand>
</feature>
<dbReference type="GO" id="GO:0050577">
    <property type="term" value="F:GDP-L-fucose synthase activity"/>
    <property type="evidence" value="ECO:0007669"/>
    <property type="project" value="UniProtKB-UniRule"/>
</dbReference>
<feature type="domain" description="NAD-dependent epimerase/dehydratase" evidence="10">
    <location>
        <begin position="7"/>
        <end position="238"/>
    </location>
</feature>
<dbReference type="Gene3D" id="3.90.25.10">
    <property type="entry name" value="UDP-galactose 4-epimerase, domain 1"/>
    <property type="match status" value="1"/>
</dbReference>
<feature type="binding site" evidence="9">
    <location>
        <position position="210"/>
    </location>
    <ligand>
        <name>substrate</name>
    </ligand>
</feature>
<feature type="binding site" evidence="9">
    <location>
        <position position="203"/>
    </location>
    <ligand>
        <name>substrate</name>
    </ligand>
</feature>
<evidence type="ECO:0000256" key="2">
    <source>
        <dbReference type="ARBA" id="ARBA00005959"/>
    </source>
</evidence>
<keyword evidence="7 9" id="KW-0511">Multifunctional enzyme</keyword>
<comment type="catalytic activity">
    <reaction evidence="8 9">
        <text>GDP-beta-L-fucose + NADP(+) = GDP-4-dehydro-alpha-D-rhamnose + NADPH + H(+)</text>
        <dbReference type="Rhea" id="RHEA:18885"/>
        <dbReference type="ChEBI" id="CHEBI:15378"/>
        <dbReference type="ChEBI" id="CHEBI:57273"/>
        <dbReference type="ChEBI" id="CHEBI:57783"/>
        <dbReference type="ChEBI" id="CHEBI:57964"/>
        <dbReference type="ChEBI" id="CHEBI:58349"/>
        <dbReference type="EC" id="1.1.1.271"/>
    </reaction>
</comment>
<evidence type="ECO:0000313" key="12">
    <source>
        <dbReference type="Proteomes" id="UP000217076"/>
    </source>
</evidence>
<evidence type="ECO:0000256" key="7">
    <source>
        <dbReference type="ARBA" id="ARBA00023268"/>
    </source>
</evidence>
<keyword evidence="6 9" id="KW-0413">Isomerase</keyword>
<feature type="binding site" evidence="9">
    <location>
        <position position="141"/>
    </location>
    <ligand>
        <name>NADP(+)</name>
        <dbReference type="ChEBI" id="CHEBI:58349"/>
    </ligand>
</feature>
<feature type="binding site" evidence="9">
    <location>
        <position position="270"/>
    </location>
    <ligand>
        <name>substrate</name>
    </ligand>
</feature>
<dbReference type="CDD" id="cd05239">
    <property type="entry name" value="GDP_FS_SDR_e"/>
    <property type="match status" value="1"/>
</dbReference>
<comment type="similarity">
    <text evidence="2 9">Belongs to the NAD(P)-dependent epimerase/dehydratase family. Fucose synthase subfamily.</text>
</comment>
<dbReference type="Proteomes" id="UP000217076">
    <property type="component" value="Unassembled WGS sequence"/>
</dbReference>
<dbReference type="EMBL" id="FNCV01000001">
    <property type="protein sequence ID" value="SDG39412.1"/>
    <property type="molecule type" value="Genomic_DNA"/>
</dbReference>
<sequence length="317" mass="35278">MTPESRIYVAGHRGLVGSAIVRRLKAEGFHNLVLRTSAELDLTDQAAVDAFLAAERPEYVFLCAAMVGGIHANDTYPADFIARNLMIETNVIDGAYRHGAKKLLFMGSGCIYPRDCAQPIREDALLTGPLEKTNEWYAVAKIAGLKMCQAYRLQHGFDAISVMPANLYGPGDNFDLETAHVLPALLRKFQHAAETGAPTVTVWGSGTPRREFLFIDDLADASLFLMRHYSALEHINIGLGEDITILELCRRLAAVTGFKGEIVHDRDKPDGTPRKLLDSRRLFELGWRPKVSLDEGLRQTHAWFLAHRDSLREVRPA</sequence>
<evidence type="ECO:0000256" key="4">
    <source>
        <dbReference type="ARBA" id="ARBA00022857"/>
    </source>
</evidence>
<keyword evidence="12" id="KW-1185">Reference proteome</keyword>
<dbReference type="OrthoDB" id="9811425at2"/>
<dbReference type="InterPro" id="IPR001509">
    <property type="entry name" value="Epimerase_deHydtase"/>
</dbReference>
<feature type="site" description="Important for catalytic activity" evidence="9">
    <location>
        <position position="108"/>
    </location>
</feature>
<comment type="caution">
    <text evidence="9">Lacks conserved residue(s) required for the propagation of feature annotation.</text>
</comment>
<evidence type="ECO:0000259" key="10">
    <source>
        <dbReference type="Pfam" id="PF01370"/>
    </source>
</evidence>
<name>A0A1G7TVW5_9PROT</name>
<evidence type="ECO:0000256" key="5">
    <source>
        <dbReference type="ARBA" id="ARBA00023002"/>
    </source>
</evidence>
<dbReference type="PANTHER" id="PTHR43238">
    <property type="entry name" value="GDP-L-FUCOSE SYNTHASE"/>
    <property type="match status" value="1"/>
</dbReference>
<feature type="binding site" evidence="9">
    <location>
        <position position="180"/>
    </location>
    <ligand>
        <name>NADP(+)</name>
        <dbReference type="ChEBI" id="CHEBI:58349"/>
    </ligand>
</feature>
<evidence type="ECO:0000256" key="9">
    <source>
        <dbReference type="HAMAP-Rule" id="MF_00956"/>
    </source>
</evidence>
<comment type="function">
    <text evidence="9">Catalyzes the two-step NADP-dependent conversion of GDP-4-dehydro-6-deoxy-D-mannose to GDP-fucose, involving an epimerase and a reductase reaction.</text>
</comment>
<dbReference type="Gene3D" id="3.40.50.720">
    <property type="entry name" value="NAD(P)-binding Rossmann-like Domain"/>
    <property type="match status" value="1"/>
</dbReference>
<feature type="site" description="Important for catalytic activity" evidence="9">
    <location>
        <position position="110"/>
    </location>
</feature>
<keyword evidence="5 9" id="KW-0560">Oxidoreductase</keyword>
<evidence type="ECO:0000256" key="6">
    <source>
        <dbReference type="ARBA" id="ARBA00023235"/>
    </source>
</evidence>
<dbReference type="HAMAP" id="MF_00956">
    <property type="entry name" value="GDP_fucose_synth"/>
    <property type="match status" value="1"/>
</dbReference>
<dbReference type="InterPro" id="IPR028614">
    <property type="entry name" value="GDP_fucose/colitose_synth"/>
</dbReference>
<gene>
    <name evidence="9" type="primary">fcl</name>
    <name evidence="11" type="ORF">SAMN05421742_101121</name>
</gene>
<evidence type="ECO:0000256" key="1">
    <source>
        <dbReference type="ARBA" id="ARBA00004883"/>
    </source>
</evidence>
<comment type="pathway">
    <text evidence="1 9">Nucleotide-sugar biosynthesis; GDP-L-fucose biosynthesis via de novo pathway; GDP-L-fucose from GDP-alpha-D-mannose: step 2/2.</text>
</comment>
<feature type="active site" description="Proton donor/acceptor" evidence="9">
    <location>
        <position position="137"/>
    </location>
</feature>
<dbReference type="SUPFAM" id="SSF51735">
    <property type="entry name" value="NAD(P)-binding Rossmann-fold domains"/>
    <property type="match status" value="1"/>
</dbReference>
<proteinExistence type="inferred from homology"/>
<evidence type="ECO:0000313" key="11">
    <source>
        <dbReference type="EMBL" id="SDG39412.1"/>
    </source>
</evidence>
<protein>
    <recommendedName>
        <fullName evidence="3 9">GDP-L-fucose synthase</fullName>
        <ecNumber evidence="3 9">1.1.1.271</ecNumber>
    </recommendedName>
    <alternativeName>
        <fullName evidence="9">GDP-4-keto-6-deoxy-D-mannose-3,5-epimerase-4-reductase</fullName>
    </alternativeName>
</protein>
<dbReference type="GO" id="GO:0042351">
    <property type="term" value="P:'de novo' GDP-L-fucose biosynthetic process"/>
    <property type="evidence" value="ECO:0007669"/>
    <property type="project" value="UniProtKB-UniRule"/>
</dbReference>
<dbReference type="FunFam" id="3.40.50.720:FF:000101">
    <property type="entry name" value="GDP-L-fucose synthase"/>
    <property type="match status" value="1"/>
</dbReference>
<dbReference type="GO" id="GO:0070401">
    <property type="term" value="F:NADP+ binding"/>
    <property type="evidence" value="ECO:0007669"/>
    <property type="project" value="UniProtKB-UniRule"/>
</dbReference>
<dbReference type="Pfam" id="PF01370">
    <property type="entry name" value="Epimerase"/>
    <property type="match status" value="1"/>
</dbReference>
<reference evidence="12" key="1">
    <citation type="submission" date="2016-10" db="EMBL/GenBank/DDBJ databases">
        <authorList>
            <person name="Varghese N."/>
            <person name="Submissions S."/>
        </authorList>
    </citation>
    <scope>NUCLEOTIDE SEQUENCE [LARGE SCALE GENOMIC DNA]</scope>
    <source>
        <strain evidence="12">930I</strain>
    </source>
</reference>
<dbReference type="STRING" id="83401.SAMN05421742_101121"/>
<evidence type="ECO:0000256" key="3">
    <source>
        <dbReference type="ARBA" id="ARBA00012371"/>
    </source>
</evidence>
<dbReference type="RefSeq" id="WP_092613996.1">
    <property type="nucleotide sequence ID" value="NZ_FNCV01000001.1"/>
</dbReference>
<dbReference type="EC" id="1.1.1.271" evidence="3 9"/>
<dbReference type="UniPathway" id="UPA00128">
    <property type="reaction ID" value="UER00191"/>
</dbReference>
<dbReference type="AlphaFoldDB" id="A0A1G7TVW5"/>
<feature type="binding site" evidence="9">
    <location>
        <begin position="11"/>
        <end position="17"/>
    </location>
    <ligand>
        <name>NADP(+)</name>
        <dbReference type="ChEBI" id="CHEBI:58349"/>
    </ligand>
</feature>
<keyword evidence="4 9" id="KW-0521">NADP</keyword>
<accession>A0A1G7TVW5</accession>
<organism evidence="11 12">
    <name type="scientific">Roseospirillum parvum</name>
    <dbReference type="NCBI Taxonomy" id="83401"/>
    <lineage>
        <taxon>Bacteria</taxon>
        <taxon>Pseudomonadati</taxon>
        <taxon>Pseudomonadota</taxon>
        <taxon>Alphaproteobacteria</taxon>
        <taxon>Rhodospirillales</taxon>
        <taxon>Rhodospirillaceae</taxon>
        <taxon>Roseospirillum</taxon>
    </lineage>
</organism>
<dbReference type="InterPro" id="IPR036291">
    <property type="entry name" value="NAD(P)-bd_dom_sf"/>
</dbReference>
<evidence type="ECO:0000256" key="8">
    <source>
        <dbReference type="ARBA" id="ARBA00051935"/>
    </source>
</evidence>
<dbReference type="PANTHER" id="PTHR43238:SF1">
    <property type="entry name" value="GDP-L-FUCOSE SYNTHASE"/>
    <property type="match status" value="1"/>
</dbReference>